<reference evidence="2" key="1">
    <citation type="journal article" date="2023" name="Front. Plant Sci.">
        <title>Chromosomal-level genome assembly of Melastoma candidum provides insights into trichome evolution.</title>
        <authorList>
            <person name="Zhong Y."/>
            <person name="Wu W."/>
            <person name="Sun C."/>
            <person name="Zou P."/>
            <person name="Liu Y."/>
            <person name="Dai S."/>
            <person name="Zhou R."/>
        </authorList>
    </citation>
    <scope>NUCLEOTIDE SEQUENCE [LARGE SCALE GENOMIC DNA]</scope>
</reference>
<evidence type="ECO:0000313" key="1">
    <source>
        <dbReference type="EMBL" id="KAI4373411.1"/>
    </source>
</evidence>
<name>A0ACB9R2T2_9MYRT</name>
<dbReference type="Proteomes" id="UP001057402">
    <property type="component" value="Chromosome 4"/>
</dbReference>
<evidence type="ECO:0000313" key="2">
    <source>
        <dbReference type="Proteomes" id="UP001057402"/>
    </source>
</evidence>
<sequence length="490" mass="55024">MPAIAKQRDSSLVDNRLLKDPLLADVRSEVTGMNVHSSCHRKRKLRSSGAADSKDTEGVESARTPKRSAARESSDSTMDVSPWNTRDPNQMRTVKEALHVSTMPSVVVCREEEQMKVLEFCKECVEKEKAGCVYVSGCPGTGKSLSMSRVGRLLLDWTKEAGLLQPDVLDVNCTSLSRTSEIFSKIISAHQISTKTNSPTSQLQLLQTLYSQKPKPLKAKMMLVIADEMDYLITKDRAVLHDLFMLTTFPFSRFILVGIANAIDLADRFLPRLQMLNCKPLVVTYCSYSMEQIIKILHERLKRSHVVFQPQALELCARKVSASSGDMRKALSICRIAIDILEAELLEPQEDSNSPTEPLKMQDTIVRIDHMARALSRTFKSSVVDTIQLLPQHQQVILCSAVKLFRGRKKDTTVGELYEAYRDVCKSSMIPASNIMEFSNMCGVLNDQGLLKLGQSRQEKQRRLSLKVDEADVTFALQGVRFFQNCLQQS</sequence>
<gene>
    <name evidence="1" type="ORF">MLD38_011538</name>
</gene>
<comment type="caution">
    <text evidence="1">The sequence shown here is derived from an EMBL/GenBank/DDBJ whole genome shotgun (WGS) entry which is preliminary data.</text>
</comment>
<protein>
    <submittedName>
        <fullName evidence="1">Uncharacterized protein</fullName>
    </submittedName>
</protein>
<accession>A0ACB9R2T2</accession>
<proteinExistence type="predicted"/>
<organism evidence="1 2">
    <name type="scientific">Melastoma candidum</name>
    <dbReference type="NCBI Taxonomy" id="119954"/>
    <lineage>
        <taxon>Eukaryota</taxon>
        <taxon>Viridiplantae</taxon>
        <taxon>Streptophyta</taxon>
        <taxon>Embryophyta</taxon>
        <taxon>Tracheophyta</taxon>
        <taxon>Spermatophyta</taxon>
        <taxon>Magnoliopsida</taxon>
        <taxon>eudicotyledons</taxon>
        <taxon>Gunneridae</taxon>
        <taxon>Pentapetalae</taxon>
        <taxon>rosids</taxon>
        <taxon>malvids</taxon>
        <taxon>Myrtales</taxon>
        <taxon>Melastomataceae</taxon>
        <taxon>Melastomatoideae</taxon>
        <taxon>Melastomateae</taxon>
        <taxon>Melastoma</taxon>
    </lineage>
</organism>
<dbReference type="EMBL" id="CM042883">
    <property type="protein sequence ID" value="KAI4373411.1"/>
    <property type="molecule type" value="Genomic_DNA"/>
</dbReference>
<keyword evidence="2" id="KW-1185">Reference proteome</keyword>